<dbReference type="GO" id="GO:1902936">
    <property type="term" value="F:phosphatidylinositol bisphosphate binding"/>
    <property type="evidence" value="ECO:0007669"/>
    <property type="project" value="TreeGrafter"/>
</dbReference>
<dbReference type="InterPro" id="IPR011074">
    <property type="entry name" value="CRAL/TRIO_N_dom"/>
</dbReference>
<dbReference type="AlphaFoldDB" id="A0A182WD92"/>
<dbReference type="Proteomes" id="UP000075920">
    <property type="component" value="Unassembled WGS sequence"/>
</dbReference>
<dbReference type="SUPFAM" id="SSF46938">
    <property type="entry name" value="CRAL/TRIO N-terminal domain"/>
    <property type="match status" value="2"/>
</dbReference>
<dbReference type="PANTHER" id="PTHR10174">
    <property type="entry name" value="ALPHA-TOCOPHEROL TRANSFER PROTEIN-RELATED"/>
    <property type="match status" value="1"/>
</dbReference>
<dbReference type="InterPro" id="IPR036865">
    <property type="entry name" value="CRAL-TRIO_dom_sf"/>
</dbReference>
<protein>
    <recommendedName>
        <fullName evidence="1">CRAL-TRIO domain-containing protein</fullName>
    </recommendedName>
</protein>
<dbReference type="PANTHER" id="PTHR10174:SF216">
    <property type="entry name" value="CRAL-TRIO DOMAIN-CONTAINING PROTEIN-RELATED"/>
    <property type="match status" value="1"/>
</dbReference>
<evidence type="ECO:0000313" key="3">
    <source>
        <dbReference type="Proteomes" id="UP000075920"/>
    </source>
</evidence>
<dbReference type="Gene3D" id="1.20.5.1200">
    <property type="entry name" value="Alpha-tocopherol transfer"/>
    <property type="match status" value="2"/>
</dbReference>
<accession>A0A182WD92</accession>
<dbReference type="SMART" id="SM01100">
    <property type="entry name" value="CRAL_TRIO_N"/>
    <property type="match status" value="2"/>
</dbReference>
<reference evidence="3" key="1">
    <citation type="submission" date="2013-03" db="EMBL/GenBank/DDBJ databases">
        <title>The Genome Sequence of Anopheles minimus MINIMUS1.</title>
        <authorList>
            <consortium name="The Broad Institute Genomics Platform"/>
            <person name="Neafsey D.E."/>
            <person name="Walton C."/>
            <person name="Walker B."/>
            <person name="Young S.K."/>
            <person name="Zeng Q."/>
            <person name="Gargeya S."/>
            <person name="Fitzgerald M."/>
            <person name="Haas B."/>
            <person name="Abouelleil A."/>
            <person name="Allen A.W."/>
            <person name="Alvarado L."/>
            <person name="Arachchi H.M."/>
            <person name="Berlin A.M."/>
            <person name="Chapman S.B."/>
            <person name="Gainer-Dewar J."/>
            <person name="Goldberg J."/>
            <person name="Griggs A."/>
            <person name="Gujja S."/>
            <person name="Hansen M."/>
            <person name="Howarth C."/>
            <person name="Imamovic A."/>
            <person name="Ireland A."/>
            <person name="Larimer J."/>
            <person name="McCowan C."/>
            <person name="Murphy C."/>
            <person name="Pearson M."/>
            <person name="Poon T.W."/>
            <person name="Priest M."/>
            <person name="Roberts A."/>
            <person name="Saif S."/>
            <person name="Shea T."/>
            <person name="Sisk P."/>
            <person name="Sykes S."/>
            <person name="Wortman J."/>
            <person name="Nusbaum C."/>
            <person name="Birren B."/>
        </authorList>
    </citation>
    <scope>NUCLEOTIDE SEQUENCE [LARGE SCALE GENOMIC DNA]</scope>
    <source>
        <strain evidence="3">MINIMUS1</strain>
    </source>
</reference>
<feature type="domain" description="CRAL-TRIO" evidence="1">
    <location>
        <begin position="139"/>
        <end position="305"/>
    </location>
</feature>
<dbReference type="STRING" id="112268.A0A182WD92"/>
<reference evidence="2" key="2">
    <citation type="submission" date="2020-05" db="UniProtKB">
        <authorList>
            <consortium name="EnsemblMetazoa"/>
        </authorList>
    </citation>
    <scope>IDENTIFICATION</scope>
    <source>
        <strain evidence="2">MINIMUS1</strain>
    </source>
</reference>
<dbReference type="VEuPathDB" id="VectorBase:AMIN008329"/>
<dbReference type="SUPFAM" id="SSF52087">
    <property type="entry name" value="CRAL/TRIO domain"/>
    <property type="match status" value="2"/>
</dbReference>
<dbReference type="Pfam" id="PF00650">
    <property type="entry name" value="CRAL_TRIO"/>
    <property type="match status" value="2"/>
</dbReference>
<dbReference type="Gene3D" id="1.10.8.20">
    <property type="entry name" value="N-terminal domain of phosphatidylinositol transfer protein sec14p"/>
    <property type="match status" value="2"/>
</dbReference>
<dbReference type="PRINTS" id="PR00180">
    <property type="entry name" value="CRETINALDHBP"/>
</dbReference>
<dbReference type="CDD" id="cd00170">
    <property type="entry name" value="SEC14"/>
    <property type="match status" value="2"/>
</dbReference>
<proteinExistence type="predicted"/>
<organism evidence="2 3">
    <name type="scientific">Anopheles minimus</name>
    <dbReference type="NCBI Taxonomy" id="112268"/>
    <lineage>
        <taxon>Eukaryota</taxon>
        <taxon>Metazoa</taxon>
        <taxon>Ecdysozoa</taxon>
        <taxon>Arthropoda</taxon>
        <taxon>Hexapoda</taxon>
        <taxon>Insecta</taxon>
        <taxon>Pterygota</taxon>
        <taxon>Neoptera</taxon>
        <taxon>Endopterygota</taxon>
        <taxon>Diptera</taxon>
        <taxon>Nematocera</taxon>
        <taxon>Culicoidea</taxon>
        <taxon>Culicidae</taxon>
        <taxon>Anophelinae</taxon>
        <taxon>Anopheles</taxon>
    </lineage>
</organism>
<dbReference type="PROSITE" id="PS50191">
    <property type="entry name" value="CRAL_TRIO"/>
    <property type="match status" value="2"/>
</dbReference>
<dbReference type="EnsemblMetazoa" id="AMIN008329-RA">
    <property type="protein sequence ID" value="AMIN008329-PA"/>
    <property type="gene ID" value="AMIN008329"/>
</dbReference>
<dbReference type="Gene3D" id="3.40.525.10">
    <property type="entry name" value="CRAL-TRIO lipid binding domain"/>
    <property type="match status" value="2"/>
</dbReference>
<dbReference type="SMART" id="SM00516">
    <property type="entry name" value="SEC14"/>
    <property type="match status" value="2"/>
</dbReference>
<keyword evidence="3" id="KW-1185">Reference proteome</keyword>
<dbReference type="GO" id="GO:0016020">
    <property type="term" value="C:membrane"/>
    <property type="evidence" value="ECO:0007669"/>
    <property type="project" value="TreeGrafter"/>
</dbReference>
<evidence type="ECO:0000313" key="2">
    <source>
        <dbReference type="EnsemblMetazoa" id="AMIN008329-PA"/>
    </source>
</evidence>
<sequence>MKFTISPLPIEVWCELAGKIQYSGHHSATRTFLALKSTVGVERTKKPIMPNIRPLSAELAKKAADELFEKPERIDEDLAALRTWLAKSPYLKSRTDDQFLMMFLRGSKHSLERAKEKLDMYYTVRTALPELMRNRDPEETKMMELIKLGAAVPLPNTVTPDGPRIILVRPGTYDPSKYTIQEVFRYNTMMADIMMKEDDNLIVAGQMGILDLSNCTMAHFLQFSPTFVKKATMWSQEGSPLRQKGFHYVNTPSGFEMVYNLFKSFLNEKNRSRLFVHGSNLESLYEHIPKSMLPTEYGGDAGPIQDIVDKWAKKMLSYREHFKEEDLYGTDEKKRPGRPKNADSLFGLEGSFRKLEWSGVTFTMVNLRPISAALHEKAKRELNEKPERIEEDLAALRQWLARTPHIRARIDDQFLVTFLRGCKYSLERAKEKIDMFYSVRTAIPELMRNRDPDKGRTREIVRLGVGLPLPLTDGPDAPRIMLIRPGVYDPKQYTIEEVIKVSTMINDILMLEDDNMVIAGQVGILDLANVSSAHFLQFTPTFVKKMTMMSQEGSPLRQKGFHYINTPTGFETVFNMFKSFMSEKNRSRLYVHGSNLEKLYQHIPKRLLPKEYGGESSSLQDITATWEKKILSYREYFLEEDQYGTDERKRVGKAKTADSLFGMEGSFRKLEVD</sequence>
<evidence type="ECO:0000259" key="1">
    <source>
        <dbReference type="PROSITE" id="PS50191"/>
    </source>
</evidence>
<dbReference type="InterPro" id="IPR036273">
    <property type="entry name" value="CRAL/TRIO_N_dom_sf"/>
</dbReference>
<dbReference type="InterPro" id="IPR001251">
    <property type="entry name" value="CRAL-TRIO_dom"/>
</dbReference>
<name>A0A182WD92_9DIPT</name>
<feature type="domain" description="CRAL-TRIO" evidence="1">
    <location>
        <begin position="456"/>
        <end position="620"/>
    </location>
</feature>